<keyword evidence="1 2" id="KW-0238">DNA-binding</keyword>
<keyword evidence="5" id="KW-1185">Reference proteome</keyword>
<evidence type="ECO:0000259" key="3">
    <source>
        <dbReference type="PROSITE" id="PS50977"/>
    </source>
</evidence>
<proteinExistence type="predicted"/>
<dbReference type="PANTHER" id="PTHR43479:SF7">
    <property type="entry name" value="TETR-FAMILY TRANSCRIPTIONAL REGULATOR"/>
    <property type="match status" value="1"/>
</dbReference>
<accession>A0ABS1ESB8</accession>
<dbReference type="Gene3D" id="1.10.357.10">
    <property type="entry name" value="Tetracycline Repressor, domain 2"/>
    <property type="match status" value="1"/>
</dbReference>
<dbReference type="InterPro" id="IPR050624">
    <property type="entry name" value="HTH-type_Tx_Regulator"/>
</dbReference>
<evidence type="ECO:0000256" key="1">
    <source>
        <dbReference type="ARBA" id="ARBA00023125"/>
    </source>
</evidence>
<dbReference type="InterPro" id="IPR009057">
    <property type="entry name" value="Homeodomain-like_sf"/>
</dbReference>
<evidence type="ECO:0000313" key="5">
    <source>
        <dbReference type="Proteomes" id="UP000596739"/>
    </source>
</evidence>
<dbReference type="InterPro" id="IPR001647">
    <property type="entry name" value="HTH_TetR"/>
</dbReference>
<dbReference type="SUPFAM" id="SSF46689">
    <property type="entry name" value="Homeodomain-like"/>
    <property type="match status" value="1"/>
</dbReference>
<comment type="caution">
    <text evidence="4">The sequence shown here is derived from an EMBL/GenBank/DDBJ whole genome shotgun (WGS) entry which is preliminary data.</text>
</comment>
<dbReference type="Pfam" id="PF14278">
    <property type="entry name" value="TetR_C_8"/>
    <property type="match status" value="1"/>
</dbReference>
<dbReference type="EMBL" id="JAENHN010000046">
    <property type="protein sequence ID" value="MBK1812273.1"/>
    <property type="molecule type" value="Genomic_DNA"/>
</dbReference>
<sequence length="189" mass="22039">MKKKPEITAQTKQNLLDAFWALYCEKRIEKITVKEIAEKAGYNRGTFYEYFTDVYDVLEKLEDSLIPDIHGLPPISIKNQDMEMPLDMFMTLYEKNSKYYSVLLGDKGDPAFASKLKKSTKPVIKQAFLEKSNINPIEFDFILEFVLSAMIGIMSYWFREDKVLRAEELVLLMHDLMENGVMKRIKGEL</sequence>
<evidence type="ECO:0000256" key="2">
    <source>
        <dbReference type="PROSITE-ProRule" id="PRU00335"/>
    </source>
</evidence>
<dbReference type="PANTHER" id="PTHR43479">
    <property type="entry name" value="ACREF/ENVCD OPERON REPRESSOR-RELATED"/>
    <property type="match status" value="1"/>
</dbReference>
<dbReference type="Pfam" id="PF00440">
    <property type="entry name" value="TetR_N"/>
    <property type="match status" value="1"/>
</dbReference>
<protein>
    <submittedName>
        <fullName evidence="4">TetR/AcrR family transcriptional regulator</fullName>
    </submittedName>
</protein>
<dbReference type="Proteomes" id="UP000596739">
    <property type="component" value="Unassembled WGS sequence"/>
</dbReference>
<evidence type="ECO:0000313" key="4">
    <source>
        <dbReference type="EMBL" id="MBK1812273.1"/>
    </source>
</evidence>
<dbReference type="InterPro" id="IPR039532">
    <property type="entry name" value="TetR_C_Firmicutes"/>
</dbReference>
<organism evidence="4 5">
    <name type="scientific">Clostridium yunnanense</name>
    <dbReference type="NCBI Taxonomy" id="2800325"/>
    <lineage>
        <taxon>Bacteria</taxon>
        <taxon>Bacillati</taxon>
        <taxon>Bacillota</taxon>
        <taxon>Clostridia</taxon>
        <taxon>Eubacteriales</taxon>
        <taxon>Clostridiaceae</taxon>
        <taxon>Clostridium</taxon>
    </lineage>
</organism>
<dbReference type="RefSeq" id="WP_200271329.1">
    <property type="nucleotide sequence ID" value="NZ_JAENHN010000046.1"/>
</dbReference>
<name>A0ABS1ESB8_9CLOT</name>
<reference evidence="5" key="1">
    <citation type="submission" date="2021-01" db="EMBL/GenBank/DDBJ databases">
        <title>Genome public.</title>
        <authorList>
            <person name="Liu C."/>
            <person name="Sun Q."/>
        </authorList>
    </citation>
    <scope>NUCLEOTIDE SEQUENCE [LARGE SCALE GENOMIC DNA]</scope>
    <source>
        <strain evidence="5">YIM B02505</strain>
    </source>
</reference>
<feature type="DNA-binding region" description="H-T-H motif" evidence="2">
    <location>
        <begin position="32"/>
        <end position="51"/>
    </location>
</feature>
<gene>
    <name evidence="4" type="ORF">JHL18_16745</name>
</gene>
<feature type="domain" description="HTH tetR-type" evidence="3">
    <location>
        <begin position="9"/>
        <end position="69"/>
    </location>
</feature>
<dbReference type="PROSITE" id="PS50977">
    <property type="entry name" value="HTH_TETR_2"/>
    <property type="match status" value="1"/>
</dbReference>